<name>A0A1Z5K3S4_FISSO</name>
<evidence type="ECO:0000256" key="12">
    <source>
        <dbReference type="SAM" id="Phobius"/>
    </source>
</evidence>
<evidence type="ECO:0000256" key="6">
    <source>
        <dbReference type="ARBA" id="ARBA00022989"/>
    </source>
</evidence>
<dbReference type="PANTHER" id="PTHR45624">
    <property type="entry name" value="MITOCHONDRIAL BASIC AMINO ACIDS TRANSPORTER-RELATED"/>
    <property type="match status" value="1"/>
</dbReference>
<feature type="repeat" description="Solcar" evidence="9">
    <location>
        <begin position="245"/>
        <end position="330"/>
    </location>
</feature>
<comment type="similarity">
    <text evidence="2 10">Belongs to the mitochondrial carrier (TC 2.A.29) family.</text>
</comment>
<keyword evidence="3 10" id="KW-0813">Transport</keyword>
<evidence type="ECO:0000256" key="10">
    <source>
        <dbReference type="RuleBase" id="RU000488"/>
    </source>
</evidence>
<dbReference type="InterPro" id="IPR050567">
    <property type="entry name" value="Mitochondrial_Carrier"/>
</dbReference>
<dbReference type="PANTHER" id="PTHR45624:SF4">
    <property type="entry name" value="CONGESTED-LIKE TRACHEA PROTEIN-RELATED"/>
    <property type="match status" value="1"/>
</dbReference>
<dbReference type="InterPro" id="IPR023395">
    <property type="entry name" value="MCP_dom_sf"/>
</dbReference>
<dbReference type="AlphaFoldDB" id="A0A1Z5K3S4"/>
<proteinExistence type="inferred from homology"/>
<accession>A0A1Z5K3S4</accession>
<keyword evidence="6 12" id="KW-1133">Transmembrane helix</keyword>
<organism evidence="13 14">
    <name type="scientific">Fistulifera solaris</name>
    <name type="common">Oleaginous diatom</name>
    <dbReference type="NCBI Taxonomy" id="1519565"/>
    <lineage>
        <taxon>Eukaryota</taxon>
        <taxon>Sar</taxon>
        <taxon>Stramenopiles</taxon>
        <taxon>Ochrophyta</taxon>
        <taxon>Bacillariophyta</taxon>
        <taxon>Bacillariophyceae</taxon>
        <taxon>Bacillariophycidae</taxon>
        <taxon>Naviculales</taxon>
        <taxon>Naviculaceae</taxon>
        <taxon>Fistulifera</taxon>
    </lineage>
</organism>
<sequence length="335" mass="35572">MAPHKSSSSSVPFTANSNNTMSDFQSEASDLLPSMSSNVAGEPSRTVKPQPKPDSMLKSFLAGGVGGVCVVLVGHPLDLIKVRMQTGVGGSVLGMFADTFRQHGIRGLYRGVSAPLIGVSPIFALSFWGYDVGQRFVRWSTGHEGELTLTHKCIAGGLSAIPTTIVMAPVERIKCLLQTSSAGQYKGFSDCAASVYRSGGVTSLYRGTILTLLRDGPGSVAWFGMYEFTKKAMMQAQGMEDTSQLSPIAVLTAGGLAGIANWSIAIPPDVLKSRFQSAPDGTYKNIADVYRQLVQKEGHGALFAGLRPAMLRAFPANAACFMGMEVARKALSFMD</sequence>
<dbReference type="GO" id="GO:0006839">
    <property type="term" value="P:mitochondrial transport"/>
    <property type="evidence" value="ECO:0007669"/>
    <property type="project" value="TreeGrafter"/>
</dbReference>
<evidence type="ECO:0000256" key="8">
    <source>
        <dbReference type="ARBA" id="ARBA00023136"/>
    </source>
</evidence>
<evidence type="ECO:0000256" key="4">
    <source>
        <dbReference type="ARBA" id="ARBA00022692"/>
    </source>
</evidence>
<dbReference type="Gene3D" id="1.50.40.10">
    <property type="entry name" value="Mitochondrial carrier domain"/>
    <property type="match status" value="2"/>
</dbReference>
<dbReference type="InterPro" id="IPR018108">
    <property type="entry name" value="MCP_transmembrane"/>
</dbReference>
<feature type="repeat" description="Solcar" evidence="9">
    <location>
        <begin position="54"/>
        <end position="136"/>
    </location>
</feature>
<comment type="subcellular location">
    <subcellularLocation>
        <location evidence="1">Mitochondrion membrane</location>
        <topology evidence="1">Multi-pass membrane protein</topology>
    </subcellularLocation>
</comment>
<gene>
    <name evidence="13" type="ORF">FisN_7Hh135</name>
</gene>
<dbReference type="EMBL" id="BDSP01000152">
    <property type="protein sequence ID" value="GAX20822.1"/>
    <property type="molecule type" value="Genomic_DNA"/>
</dbReference>
<evidence type="ECO:0000313" key="14">
    <source>
        <dbReference type="Proteomes" id="UP000198406"/>
    </source>
</evidence>
<dbReference type="OrthoDB" id="14252at2759"/>
<feature type="compositionally biased region" description="Polar residues" evidence="11">
    <location>
        <begin position="1"/>
        <end position="39"/>
    </location>
</feature>
<evidence type="ECO:0000256" key="9">
    <source>
        <dbReference type="PROSITE-ProRule" id="PRU00282"/>
    </source>
</evidence>
<dbReference type="GO" id="GO:0031966">
    <property type="term" value="C:mitochondrial membrane"/>
    <property type="evidence" value="ECO:0007669"/>
    <property type="project" value="UniProtKB-SubCell"/>
</dbReference>
<dbReference type="InParanoid" id="A0A1Z5K3S4"/>
<feature type="repeat" description="Solcar" evidence="9">
    <location>
        <begin position="147"/>
        <end position="232"/>
    </location>
</feature>
<dbReference type="GO" id="GO:0015227">
    <property type="term" value="F:O-acyl-L-carnitine transmembrane transporter activity"/>
    <property type="evidence" value="ECO:0007669"/>
    <property type="project" value="TreeGrafter"/>
</dbReference>
<dbReference type="SUPFAM" id="SSF103506">
    <property type="entry name" value="Mitochondrial carrier"/>
    <property type="match status" value="1"/>
</dbReference>
<evidence type="ECO:0000256" key="1">
    <source>
        <dbReference type="ARBA" id="ARBA00004225"/>
    </source>
</evidence>
<feature type="transmembrane region" description="Helical" evidence="12">
    <location>
        <begin position="56"/>
        <end position="74"/>
    </location>
</feature>
<evidence type="ECO:0000256" key="5">
    <source>
        <dbReference type="ARBA" id="ARBA00022737"/>
    </source>
</evidence>
<dbReference type="Proteomes" id="UP000198406">
    <property type="component" value="Unassembled WGS sequence"/>
</dbReference>
<protein>
    <submittedName>
        <fullName evidence="13">Solute carrier family 25 (Mitochondrial carnitine/acylcarnitine transporter), member 20/29</fullName>
    </submittedName>
</protein>
<evidence type="ECO:0000256" key="2">
    <source>
        <dbReference type="ARBA" id="ARBA00006375"/>
    </source>
</evidence>
<evidence type="ECO:0000256" key="11">
    <source>
        <dbReference type="SAM" id="MobiDB-lite"/>
    </source>
</evidence>
<comment type="caution">
    <text evidence="13">The sequence shown here is derived from an EMBL/GenBank/DDBJ whole genome shotgun (WGS) entry which is preliminary data.</text>
</comment>
<reference evidence="13 14" key="1">
    <citation type="journal article" date="2015" name="Plant Cell">
        <title>Oil accumulation by the oleaginous diatom Fistulifera solaris as revealed by the genome and transcriptome.</title>
        <authorList>
            <person name="Tanaka T."/>
            <person name="Maeda Y."/>
            <person name="Veluchamy A."/>
            <person name="Tanaka M."/>
            <person name="Abida H."/>
            <person name="Marechal E."/>
            <person name="Bowler C."/>
            <person name="Muto M."/>
            <person name="Sunaga Y."/>
            <person name="Tanaka M."/>
            <person name="Yoshino T."/>
            <person name="Taniguchi T."/>
            <person name="Fukuda Y."/>
            <person name="Nemoto M."/>
            <person name="Matsumoto M."/>
            <person name="Wong P.S."/>
            <person name="Aburatani S."/>
            <person name="Fujibuchi W."/>
        </authorList>
    </citation>
    <scope>NUCLEOTIDE SEQUENCE [LARGE SCALE GENOMIC DNA]</scope>
    <source>
        <strain evidence="13 14">JPCC DA0580</strain>
    </source>
</reference>
<dbReference type="GO" id="GO:1902603">
    <property type="term" value="P:carnitine transmembrane transport"/>
    <property type="evidence" value="ECO:0007669"/>
    <property type="project" value="TreeGrafter"/>
</dbReference>
<evidence type="ECO:0000256" key="7">
    <source>
        <dbReference type="ARBA" id="ARBA00023128"/>
    </source>
</evidence>
<keyword evidence="8 9" id="KW-0472">Membrane</keyword>
<feature type="region of interest" description="Disordered" evidence="11">
    <location>
        <begin position="1"/>
        <end position="52"/>
    </location>
</feature>
<keyword evidence="5" id="KW-0677">Repeat</keyword>
<evidence type="ECO:0000256" key="3">
    <source>
        <dbReference type="ARBA" id="ARBA00022448"/>
    </source>
</evidence>
<feature type="transmembrane region" description="Helical" evidence="12">
    <location>
        <begin position="108"/>
        <end position="130"/>
    </location>
</feature>
<keyword evidence="4 9" id="KW-0812">Transmembrane</keyword>
<keyword evidence="7" id="KW-0496">Mitochondrion</keyword>
<dbReference type="Pfam" id="PF00153">
    <property type="entry name" value="Mito_carr"/>
    <property type="match status" value="3"/>
</dbReference>
<dbReference type="PROSITE" id="PS50920">
    <property type="entry name" value="SOLCAR"/>
    <property type="match status" value="3"/>
</dbReference>
<keyword evidence="14" id="KW-1185">Reference proteome</keyword>
<evidence type="ECO:0000313" key="13">
    <source>
        <dbReference type="EMBL" id="GAX20822.1"/>
    </source>
</evidence>